<comment type="caution">
    <text evidence="1">The sequence shown here is derived from an EMBL/GenBank/DDBJ whole genome shotgun (WGS) entry which is preliminary data.</text>
</comment>
<evidence type="ECO:0000313" key="2">
    <source>
        <dbReference type="Proteomes" id="UP000766336"/>
    </source>
</evidence>
<evidence type="ECO:0000313" key="1">
    <source>
        <dbReference type="EMBL" id="MBS7813795.1"/>
    </source>
</evidence>
<proteinExistence type="predicted"/>
<dbReference type="Gene3D" id="3.40.190.10">
    <property type="entry name" value="Periplasmic binding protein-like II"/>
    <property type="match status" value="2"/>
</dbReference>
<reference evidence="1 2" key="1">
    <citation type="submission" date="2021-05" db="EMBL/GenBank/DDBJ databases">
        <title>Roseococcus sp. XZZS9, whole genome shotgun sequencing project.</title>
        <authorList>
            <person name="Zhao G."/>
            <person name="Shen L."/>
        </authorList>
    </citation>
    <scope>NUCLEOTIDE SEQUENCE [LARGE SCALE GENOMIC DNA]</scope>
    <source>
        <strain evidence="1 2">XZZS9</strain>
    </source>
</reference>
<gene>
    <name evidence="1" type="ORF">KHU32_22855</name>
</gene>
<dbReference type="Proteomes" id="UP000766336">
    <property type="component" value="Unassembled WGS sequence"/>
</dbReference>
<protein>
    <submittedName>
        <fullName evidence="1">Substrate-binding domain-containing protein</fullName>
    </submittedName>
</protein>
<dbReference type="SUPFAM" id="SSF53850">
    <property type="entry name" value="Periplasmic binding protein-like II"/>
    <property type="match status" value="1"/>
</dbReference>
<dbReference type="PANTHER" id="PTHR30632">
    <property type="entry name" value="MOLYBDATE-BINDING PERIPLASMIC PROTEIN"/>
    <property type="match status" value="1"/>
</dbReference>
<dbReference type="Pfam" id="PF13531">
    <property type="entry name" value="SBP_bac_11"/>
    <property type="match status" value="1"/>
</dbReference>
<dbReference type="RefSeq" id="WP_213672504.1">
    <property type="nucleotide sequence ID" value="NZ_JAHCDA010000008.1"/>
</dbReference>
<dbReference type="PANTHER" id="PTHR30632:SF0">
    <property type="entry name" value="SULFATE-BINDING PROTEIN"/>
    <property type="match status" value="1"/>
</dbReference>
<organism evidence="1 2">
    <name type="scientific">Roseococcus pinisoli</name>
    <dbReference type="NCBI Taxonomy" id="2835040"/>
    <lineage>
        <taxon>Bacteria</taxon>
        <taxon>Pseudomonadati</taxon>
        <taxon>Pseudomonadota</taxon>
        <taxon>Alphaproteobacteria</taxon>
        <taxon>Acetobacterales</taxon>
        <taxon>Roseomonadaceae</taxon>
        <taxon>Roseococcus</taxon>
    </lineage>
</organism>
<keyword evidence="2" id="KW-1185">Reference proteome</keyword>
<accession>A0ABS5QJD0</accession>
<dbReference type="EMBL" id="JAHCDA010000008">
    <property type="protein sequence ID" value="MBS7813795.1"/>
    <property type="molecule type" value="Genomic_DNA"/>
</dbReference>
<name>A0ABS5QJD0_9PROT</name>
<sequence length="257" mass="27187">MACLAGTPASAEPLRLFGAGSLREAMTEIATAYGRETGREVSTSFGFSGLMRERIERGEEADVFTSADTGHPLRLLRDGRASRVVLFARNTLCLAAPAGTGLTSETAVRLLLDPGVPLGVFPAVQDPVGDYTLDLFRRIEAEHPGAEAALRARAVVINEAMVGRPLAQGEDWPAALLRDGKMRLHVSYCTTARARLARQVPGLEIAELPASLAVGPAYGLAVLRGARPGAEDLALFILSEAGQRALARVGFTTVTLP</sequence>
<dbReference type="InterPro" id="IPR050682">
    <property type="entry name" value="ModA/WtpA"/>
</dbReference>